<reference evidence="15" key="1">
    <citation type="submission" date="2025-08" db="UniProtKB">
        <authorList>
            <consortium name="RefSeq"/>
        </authorList>
    </citation>
    <scope>IDENTIFICATION</scope>
    <source>
        <strain evidence="15">J_2021</strain>
        <tissue evidence="15">Erythrocytes</tissue>
    </source>
</reference>
<feature type="region of interest" description="Disordered" evidence="12">
    <location>
        <begin position="1592"/>
        <end position="1623"/>
    </location>
</feature>
<dbReference type="PANTHER" id="PTHR47166">
    <property type="entry name" value="ZINC FINGER PROTEIN 831"/>
    <property type="match status" value="1"/>
</dbReference>
<dbReference type="SUPFAM" id="SSF57667">
    <property type="entry name" value="beta-beta-alpha zinc fingers"/>
    <property type="match status" value="1"/>
</dbReference>
<evidence type="ECO:0000256" key="5">
    <source>
        <dbReference type="ARBA" id="ARBA00022737"/>
    </source>
</evidence>
<dbReference type="PROSITE" id="PS50157">
    <property type="entry name" value="ZINC_FINGER_C2H2_2"/>
    <property type="match status" value="2"/>
</dbReference>
<feature type="compositionally biased region" description="Basic and acidic residues" evidence="12">
    <location>
        <begin position="552"/>
        <end position="562"/>
    </location>
</feature>
<dbReference type="OrthoDB" id="6077919at2759"/>
<comment type="subcellular location">
    <subcellularLocation>
        <location evidence="2">Nucleus</location>
    </subcellularLocation>
</comment>
<dbReference type="Proteomes" id="UP000186698">
    <property type="component" value="Chromosome 9_10L"/>
</dbReference>
<comment type="function">
    <text evidence="1">May be involved in transcriptional regulation.</text>
</comment>
<evidence type="ECO:0000256" key="7">
    <source>
        <dbReference type="ARBA" id="ARBA00022833"/>
    </source>
</evidence>
<evidence type="ECO:0000259" key="13">
    <source>
        <dbReference type="PROSITE" id="PS50157"/>
    </source>
</evidence>
<dbReference type="GO" id="GO:0008270">
    <property type="term" value="F:zinc ion binding"/>
    <property type="evidence" value="ECO:0007669"/>
    <property type="project" value="UniProtKB-KW"/>
</dbReference>
<evidence type="ECO:0000256" key="11">
    <source>
        <dbReference type="ARBA" id="ARBA00023242"/>
    </source>
</evidence>
<dbReference type="STRING" id="8355.A0A1L8ET10"/>
<proteinExistence type="inferred from homology"/>
<dbReference type="GO" id="GO:0003677">
    <property type="term" value="F:DNA binding"/>
    <property type="evidence" value="ECO:0007669"/>
    <property type="project" value="UniProtKB-KW"/>
</dbReference>
<dbReference type="InterPro" id="IPR013087">
    <property type="entry name" value="Znf_C2H2_type"/>
</dbReference>
<keyword evidence="9" id="KW-0238">DNA-binding</keyword>
<dbReference type="Gene3D" id="3.30.160.60">
    <property type="entry name" value="Classic Zinc Finger"/>
    <property type="match status" value="2"/>
</dbReference>
<gene>
    <name evidence="15" type="primary">LOC108701776</name>
</gene>
<organism evidence="14 15">
    <name type="scientific">Xenopus laevis</name>
    <name type="common">African clawed frog</name>
    <dbReference type="NCBI Taxonomy" id="8355"/>
    <lineage>
        <taxon>Eukaryota</taxon>
        <taxon>Metazoa</taxon>
        <taxon>Chordata</taxon>
        <taxon>Craniata</taxon>
        <taxon>Vertebrata</taxon>
        <taxon>Euteleostomi</taxon>
        <taxon>Amphibia</taxon>
        <taxon>Batrachia</taxon>
        <taxon>Anura</taxon>
        <taxon>Pipoidea</taxon>
        <taxon>Pipidae</taxon>
        <taxon>Xenopodinae</taxon>
        <taxon>Xenopus</taxon>
        <taxon>Xenopus</taxon>
    </lineage>
</organism>
<dbReference type="CTD" id="108701776"/>
<protein>
    <submittedName>
        <fullName evidence="15">Uncharacterized protein LOC108701776 isoform X1</fullName>
    </submittedName>
</protein>
<evidence type="ECO:0000256" key="4">
    <source>
        <dbReference type="ARBA" id="ARBA00022723"/>
    </source>
</evidence>
<dbReference type="OMA" id="KANMFSH"/>
<evidence type="ECO:0000256" key="1">
    <source>
        <dbReference type="ARBA" id="ARBA00003767"/>
    </source>
</evidence>
<evidence type="ECO:0000256" key="6">
    <source>
        <dbReference type="ARBA" id="ARBA00022771"/>
    </source>
</evidence>
<dbReference type="FunFam" id="3.30.160.60:FF:000100">
    <property type="entry name" value="Zinc finger 45-like"/>
    <property type="match status" value="1"/>
</dbReference>
<dbReference type="PANTHER" id="PTHR47166:SF1">
    <property type="entry name" value="ZINC FINGER PROTEIN 831"/>
    <property type="match status" value="1"/>
</dbReference>
<feature type="region of interest" description="Disordered" evidence="12">
    <location>
        <begin position="298"/>
        <end position="331"/>
    </location>
</feature>
<dbReference type="SMART" id="SM00355">
    <property type="entry name" value="ZnF_C2H2"/>
    <property type="match status" value="2"/>
</dbReference>
<dbReference type="RefSeq" id="XP_018092290.2">
    <property type="nucleotide sequence ID" value="XM_018236801.2"/>
</dbReference>
<comment type="similarity">
    <text evidence="3">Belongs to the krueppel C2H2-type zinc-finger protein family.</text>
</comment>
<feature type="region of interest" description="Disordered" evidence="12">
    <location>
        <begin position="545"/>
        <end position="587"/>
    </location>
</feature>
<name>A0A1L8ET10_XENLA</name>
<evidence type="ECO:0000256" key="10">
    <source>
        <dbReference type="ARBA" id="ARBA00023163"/>
    </source>
</evidence>
<evidence type="ECO:0000256" key="2">
    <source>
        <dbReference type="ARBA" id="ARBA00004123"/>
    </source>
</evidence>
<feature type="region of interest" description="Disordered" evidence="12">
    <location>
        <begin position="774"/>
        <end position="794"/>
    </location>
</feature>
<feature type="domain" description="C2H2-type" evidence="13">
    <location>
        <begin position="158"/>
        <end position="187"/>
    </location>
</feature>
<keyword evidence="8" id="KW-0805">Transcription regulation</keyword>
<dbReference type="InterPro" id="IPR036236">
    <property type="entry name" value="Znf_C2H2_sf"/>
</dbReference>
<keyword evidence="14" id="KW-1185">Reference proteome</keyword>
<keyword evidence="4" id="KW-0479">Metal-binding</keyword>
<evidence type="ECO:0000313" key="15">
    <source>
        <dbReference type="RefSeq" id="XP_018092290.2"/>
    </source>
</evidence>
<keyword evidence="11" id="KW-0539">Nucleus</keyword>
<dbReference type="KEGG" id="xla:108701776"/>
<dbReference type="GeneID" id="108701776"/>
<evidence type="ECO:0000256" key="12">
    <source>
        <dbReference type="SAM" id="MobiDB-lite"/>
    </source>
</evidence>
<evidence type="ECO:0000256" key="3">
    <source>
        <dbReference type="ARBA" id="ARBA00006991"/>
    </source>
</evidence>
<dbReference type="GO" id="GO:0005634">
    <property type="term" value="C:nucleus"/>
    <property type="evidence" value="ECO:0007669"/>
    <property type="project" value="UniProtKB-SubCell"/>
</dbReference>
<keyword evidence="7" id="KW-0862">Zinc</keyword>
<evidence type="ECO:0000256" key="8">
    <source>
        <dbReference type="ARBA" id="ARBA00023015"/>
    </source>
</evidence>
<keyword evidence="5" id="KW-0677">Repeat</keyword>
<feature type="compositionally biased region" description="Basic and acidic residues" evidence="12">
    <location>
        <begin position="783"/>
        <end position="792"/>
    </location>
</feature>
<evidence type="ECO:0000256" key="9">
    <source>
        <dbReference type="ARBA" id="ARBA00023125"/>
    </source>
</evidence>
<dbReference type="PROSITE" id="PS00028">
    <property type="entry name" value="ZINC_FINGER_C2H2_1"/>
    <property type="match status" value="2"/>
</dbReference>
<feature type="compositionally biased region" description="Basic and acidic residues" evidence="12">
    <location>
        <begin position="302"/>
        <end position="321"/>
    </location>
</feature>
<feature type="domain" description="C2H2-type" evidence="13">
    <location>
        <begin position="130"/>
        <end position="157"/>
    </location>
</feature>
<keyword evidence="10" id="KW-0804">Transcription</keyword>
<dbReference type="PaxDb" id="8355-A0A1L8ET10"/>
<keyword evidence="6" id="KW-0863">Zinc-finger</keyword>
<accession>A0A1L8ET10</accession>
<sequence>MEISSSSVLSTEFPWPTSAASGISSKPPKENEGVSPQAVFLKALTVPLCQLAQQGNIQPSFQLTTGGQGLPVDSSNMSVIISPQTPAITQTSPAPTLTLKILNTLPILQPNSSPSLIGTPLSKSKNAGKHICTHCGRDCLKPSVLEKHIRSHTGERPFPCVTCGISFKTQSNLYKHRKTQTHVNNSKMSYDSDCGNCQDEKAAKQVGEYPSGSHTVGKEAQNNTSDSRVAMKEHIHSLISGNETTVPVHFSQTNSGRTLEETKQDSFPFVLSTLSNQKGMLKGQRSPTSTKQIYLQRQQESFVDKQRDSSPSERKLKKCESTDSGYLSHSDSADLQMFTGSPLHSLSESSMESENLLGTSISTSATEFGDKMGIKTLEERISLLISQNEAVVDDTHLDNVRPRKTALSKQGSIDLPMPYTFKDSFHFDMKSFDMNRKKVSLCSAKSIFTPPEKNKPLFFHSVPTQFSTTIDCMTLARSNSLPFVDRQRVPPDKIDIHMNRQSCHKKQPLDASFANLFLTNTAVSCTVDLSSSHPRGLVRQTAVDEIPQPHPCESHGSEEIKNKKTNAVDRSGSNSKSMNKKGSQKKANMFSHEKWQMYGDETFKKFYQKIKKNEGTRKSKQDASAPDELLNNEENWQNFTSAVKSGECHTSQPRPSSASLASNNSYLSSQVKCSFGIPSGDKTQQRTMEHQIPSEDSIPSKDIPNLLNSGMKSIPSAQNIFCDLENDLKPLRNQQTDISSSGLDMVLSKVNNERCKVTSVSKTEDSKVFIPNCVQSPSKSKKPKVETHKDRSTTVNNKCIKREIPSHSEYKNNDICTFPTSTETTDLKRNIEDIDMNRGPDTIDKQLFNNNILSSSTSLQSKEAHTSVVHSEKVGPSILWKSVYQSTEPLSTQKENAFSPSYQIKLHATGPQVTSSLEDKLGNGYVISFEERKKSADVLSSTQLMEHRDTSYLADDESETDHHRGEATKLTNVTISSTQVSWNDVHPCSSSVFTHCPQDKSCSVEGQGHPIGILQRGMTLDYTVPEKPFYSGGFVISSDLPCPDQILQCLRIESDEQMSTSMKTAAEESCAPKKENGGKMSFNFITNSSQDQSSVLYYTDPTALKPPWNHQASAVTTQEQQCPVVKTASVSLALDKLNIQSTKVTFSTLSTESKPTWCCLNRSVPLPAVQKKCSSIYSTLPEMCKDKKSGSVPLTSSIDVRHKVNNNIDFHINLTGNPDLQDLFLPEPSSKQKETSEPLGCSFPNSLLEDSGIKEHVCISKTTAKKDNKTLGNIRHKKKGSTIAQGKRKLFGANKLRRCRNVLSHHVTKQNLWHNQKKFSFPSHWDTAEGFNKLKPPRRKITAGKCGEQRVSSEVMHHLDVYKKNVVEDPGSANPERLKTDADNSVPNLMALSADIKSVTSLNMNTCLAELMVQSEIFQDACLKQQKSMLSSAESNDVFIQENNEDGTSFPEIKKDNIQQNPIDVLPLNPTQKVLHRSKTIASSLEGQAVQSNLSHNITPNDAVVSCTNLSAPRLSHHGDCGTSLCNSHELQGVVIQTSEGTTSVEGSLESKTSWLKEEPPSQSLINLDDSQPMLFQCQKKLSLEVMRKQTRVDYSDSSSDDEDRLVIDVPQLMGNEKQAQTS</sequence>
<evidence type="ECO:0000313" key="14">
    <source>
        <dbReference type="Proteomes" id="UP000186698"/>
    </source>
</evidence>